<accession>A0AAI8VXW6</accession>
<keyword evidence="3" id="KW-1185">Reference proteome</keyword>
<feature type="compositionally biased region" description="Acidic residues" evidence="1">
    <location>
        <begin position="98"/>
        <end position="131"/>
    </location>
</feature>
<protein>
    <submittedName>
        <fullName evidence="2">Uu.00g012220.m01.CDS01</fullName>
    </submittedName>
</protein>
<feature type="region of interest" description="Disordered" evidence="1">
    <location>
        <begin position="1"/>
        <end position="140"/>
    </location>
</feature>
<feature type="compositionally biased region" description="Basic residues" evidence="1">
    <location>
        <begin position="70"/>
        <end position="81"/>
    </location>
</feature>
<sequence length="266" mass="29323">MVSEEGPLYPHRAKCAGMPRGRPAKKPRYTEPETDSESATSADALGLEHISEESASEEETERVHNQPVKKAAKSVKKTAKKPAKEQSLGAPTDKDTESESESESEDGQDSSASEDEMVTAAIEDDASESEAEDRIKVPEELRPLLRDLANVLNFIARAKKEGIDPEDPEAVGEACERWRFEGLTPEDVAREKSEIVMKKLLEISVAKLCELIPKAKKLQVDLRESGSITLTGRDVRPDGPDADDYEKYKGLPLSEWPLDRFFGADA</sequence>
<evidence type="ECO:0000313" key="3">
    <source>
        <dbReference type="Proteomes" id="UP001295740"/>
    </source>
</evidence>
<dbReference type="EMBL" id="CAUWAG010000020">
    <property type="protein sequence ID" value="CAJ2513103.1"/>
    <property type="molecule type" value="Genomic_DNA"/>
</dbReference>
<gene>
    <name evidence="2" type="ORF">KHLLAP_LOCUS13571</name>
</gene>
<organism evidence="2 3">
    <name type="scientific">Anthostomella pinea</name>
    <dbReference type="NCBI Taxonomy" id="933095"/>
    <lineage>
        <taxon>Eukaryota</taxon>
        <taxon>Fungi</taxon>
        <taxon>Dikarya</taxon>
        <taxon>Ascomycota</taxon>
        <taxon>Pezizomycotina</taxon>
        <taxon>Sordariomycetes</taxon>
        <taxon>Xylariomycetidae</taxon>
        <taxon>Xylariales</taxon>
        <taxon>Xylariaceae</taxon>
        <taxon>Anthostomella</taxon>
    </lineage>
</organism>
<evidence type="ECO:0000256" key="1">
    <source>
        <dbReference type="SAM" id="MobiDB-lite"/>
    </source>
</evidence>
<comment type="caution">
    <text evidence="2">The sequence shown here is derived from an EMBL/GenBank/DDBJ whole genome shotgun (WGS) entry which is preliminary data.</text>
</comment>
<reference evidence="2" key="1">
    <citation type="submission" date="2023-10" db="EMBL/GenBank/DDBJ databases">
        <authorList>
            <person name="Hackl T."/>
        </authorList>
    </citation>
    <scope>NUCLEOTIDE SEQUENCE</scope>
</reference>
<proteinExistence type="predicted"/>
<evidence type="ECO:0000313" key="2">
    <source>
        <dbReference type="EMBL" id="CAJ2513103.1"/>
    </source>
</evidence>
<dbReference type="AlphaFoldDB" id="A0AAI8VXW6"/>
<name>A0AAI8VXW6_9PEZI</name>
<dbReference type="Proteomes" id="UP001295740">
    <property type="component" value="Unassembled WGS sequence"/>
</dbReference>